<accession>A0A644ULG2</accession>
<evidence type="ECO:0000256" key="5">
    <source>
        <dbReference type="ARBA" id="ARBA00023136"/>
    </source>
</evidence>
<evidence type="ECO:0000256" key="4">
    <source>
        <dbReference type="ARBA" id="ARBA00022989"/>
    </source>
</evidence>
<comment type="caution">
    <text evidence="8">The sequence shown here is derived from an EMBL/GenBank/DDBJ whole genome shotgun (WGS) entry which is preliminary data.</text>
</comment>
<protein>
    <recommendedName>
        <fullName evidence="7">ResB-like domain-containing protein</fullName>
    </recommendedName>
</protein>
<feature type="transmembrane region" description="Helical" evidence="6">
    <location>
        <begin position="70"/>
        <end position="97"/>
    </location>
</feature>
<dbReference type="GO" id="GO:0016020">
    <property type="term" value="C:membrane"/>
    <property type="evidence" value="ECO:0007669"/>
    <property type="project" value="UniProtKB-SubCell"/>
</dbReference>
<evidence type="ECO:0000256" key="3">
    <source>
        <dbReference type="ARBA" id="ARBA00022748"/>
    </source>
</evidence>
<dbReference type="Pfam" id="PF05140">
    <property type="entry name" value="ResB"/>
    <property type="match status" value="1"/>
</dbReference>
<dbReference type="InterPro" id="IPR023494">
    <property type="entry name" value="Cyt_c_bgen_Ccs1/CcsB/ResB"/>
</dbReference>
<sequence length="411" mass="47254">MYNKKRIWQIPWGYKESIVIVLGIVLVGFMLQATIGKFNFYLLSFPFNLYFGILSLAFIVLSVSLKRKAFFIWFTSLSFSVSLIGAITFLSIIMGLTKQVPIIDRANIFTLLGFNQMTSSWAFVLIYFLLLLSLGSTIAKRKPRLTKQYLVFILNHIGLWLILFFAGLGYSDLNRYIMYVEIGETQWRVYDKDSKVVELPIAIQLNSFTIEEYIPKLAVIDKKTGEVLPKDKPIYFQIDTISKEEFSFNGYKIRLKNYIHNAVRSSDSSYKEVPMKASCPAALVEIKNENVLKSHWISAGNKMQSPMFMDIDSNLALVMTPSEPKSFISNIEVYTQEGGYYKEENLRVNHPLKAGSWRIYQYGYDNNMSKMSSYSSFELVYDPWLNMVYVGIGLLALGSLLLIIFGKNYKK</sequence>
<evidence type="ECO:0000313" key="8">
    <source>
        <dbReference type="EMBL" id="MPL79755.1"/>
    </source>
</evidence>
<reference evidence="8" key="1">
    <citation type="submission" date="2019-08" db="EMBL/GenBank/DDBJ databases">
        <authorList>
            <person name="Kucharzyk K."/>
            <person name="Murdoch R.W."/>
            <person name="Higgins S."/>
            <person name="Loffler F."/>
        </authorList>
    </citation>
    <scope>NUCLEOTIDE SEQUENCE</scope>
</reference>
<feature type="transmembrane region" description="Helical" evidence="6">
    <location>
        <begin position="384"/>
        <end position="405"/>
    </location>
</feature>
<feature type="transmembrane region" description="Helical" evidence="6">
    <location>
        <begin position="117"/>
        <end position="137"/>
    </location>
</feature>
<keyword evidence="5 6" id="KW-0472">Membrane</keyword>
<feature type="domain" description="ResB-like" evidence="7">
    <location>
        <begin position="322"/>
        <end position="367"/>
    </location>
</feature>
<dbReference type="PANTHER" id="PTHR31566:SF5">
    <property type="entry name" value="RESB-LIKE DOMAIN-CONTAINING PROTEIN"/>
    <property type="match status" value="1"/>
</dbReference>
<dbReference type="GO" id="GO:0017004">
    <property type="term" value="P:cytochrome complex assembly"/>
    <property type="evidence" value="ECO:0007669"/>
    <property type="project" value="UniProtKB-KW"/>
</dbReference>
<evidence type="ECO:0000256" key="2">
    <source>
        <dbReference type="ARBA" id="ARBA00022692"/>
    </source>
</evidence>
<keyword evidence="2 6" id="KW-0812">Transmembrane</keyword>
<name>A0A644ULG2_9ZZZZ</name>
<gene>
    <name evidence="8" type="ORF">SDC9_25639</name>
</gene>
<evidence type="ECO:0000256" key="6">
    <source>
        <dbReference type="SAM" id="Phobius"/>
    </source>
</evidence>
<feature type="transmembrane region" description="Helical" evidence="6">
    <location>
        <begin position="41"/>
        <end position="63"/>
    </location>
</feature>
<dbReference type="AlphaFoldDB" id="A0A644ULG2"/>
<feature type="transmembrane region" description="Helical" evidence="6">
    <location>
        <begin position="149"/>
        <end position="170"/>
    </location>
</feature>
<keyword evidence="3" id="KW-0201">Cytochrome c-type biogenesis</keyword>
<dbReference type="PANTHER" id="PTHR31566">
    <property type="entry name" value="CYTOCHROME C BIOGENESIS PROTEIN CCS1, CHLOROPLASTIC"/>
    <property type="match status" value="1"/>
</dbReference>
<organism evidence="8">
    <name type="scientific">bioreactor metagenome</name>
    <dbReference type="NCBI Taxonomy" id="1076179"/>
    <lineage>
        <taxon>unclassified sequences</taxon>
        <taxon>metagenomes</taxon>
        <taxon>ecological metagenomes</taxon>
    </lineage>
</organism>
<keyword evidence="4 6" id="KW-1133">Transmembrane helix</keyword>
<comment type="subcellular location">
    <subcellularLocation>
        <location evidence="1">Membrane</location>
        <topology evidence="1">Multi-pass membrane protein</topology>
    </subcellularLocation>
</comment>
<dbReference type="InterPro" id="IPR007816">
    <property type="entry name" value="ResB-like_domain"/>
</dbReference>
<proteinExistence type="predicted"/>
<dbReference type="EMBL" id="VSSQ01000130">
    <property type="protein sequence ID" value="MPL79755.1"/>
    <property type="molecule type" value="Genomic_DNA"/>
</dbReference>
<evidence type="ECO:0000259" key="7">
    <source>
        <dbReference type="Pfam" id="PF05140"/>
    </source>
</evidence>
<feature type="transmembrane region" description="Helical" evidence="6">
    <location>
        <begin position="12"/>
        <end position="35"/>
    </location>
</feature>
<evidence type="ECO:0000256" key="1">
    <source>
        <dbReference type="ARBA" id="ARBA00004141"/>
    </source>
</evidence>